<feature type="domain" description="DNA polymerase II large subunit DP2 central" evidence="1">
    <location>
        <begin position="9"/>
        <end position="174"/>
    </location>
</feature>
<dbReference type="GO" id="GO:0003887">
    <property type="term" value="F:DNA-directed DNA polymerase activity"/>
    <property type="evidence" value="ECO:0007669"/>
    <property type="project" value="InterPro"/>
</dbReference>
<dbReference type="InterPro" id="IPR004475">
    <property type="entry name" value="PolC_DP2"/>
</dbReference>
<dbReference type="Pfam" id="PF24844">
    <property type="entry name" value="PolC_DP2_central"/>
    <property type="match status" value="1"/>
</dbReference>
<dbReference type="GO" id="GO:0006260">
    <property type="term" value="P:DNA replication"/>
    <property type="evidence" value="ECO:0007669"/>
    <property type="project" value="InterPro"/>
</dbReference>
<name>X0Y5Z9_9ZZZZ</name>
<organism evidence="2">
    <name type="scientific">marine sediment metagenome</name>
    <dbReference type="NCBI Taxonomy" id="412755"/>
    <lineage>
        <taxon>unclassified sequences</taxon>
        <taxon>metagenomes</taxon>
        <taxon>ecological metagenomes</taxon>
    </lineage>
</organism>
<reference evidence="2" key="1">
    <citation type="journal article" date="2014" name="Front. Microbiol.">
        <title>High frequency of phylogenetically diverse reductive dehalogenase-homologous genes in deep subseafloor sedimentary metagenomes.</title>
        <authorList>
            <person name="Kawai M."/>
            <person name="Futagami T."/>
            <person name="Toyoda A."/>
            <person name="Takaki Y."/>
            <person name="Nishi S."/>
            <person name="Hori S."/>
            <person name="Arai W."/>
            <person name="Tsubouchi T."/>
            <person name="Morono Y."/>
            <person name="Uchiyama I."/>
            <person name="Ito T."/>
            <person name="Fujiyama A."/>
            <person name="Inagaki F."/>
            <person name="Takami H."/>
        </authorList>
    </citation>
    <scope>NUCLEOTIDE SEQUENCE</scope>
    <source>
        <strain evidence="2">Expedition CK06-06</strain>
    </source>
</reference>
<dbReference type="GO" id="GO:0003677">
    <property type="term" value="F:DNA binding"/>
    <property type="evidence" value="ECO:0007669"/>
    <property type="project" value="InterPro"/>
</dbReference>
<comment type="caution">
    <text evidence="2">The sequence shown here is derived from an EMBL/GenBank/DDBJ whole genome shotgun (WGS) entry which is preliminary data.</text>
</comment>
<dbReference type="EMBL" id="BARS01055272">
    <property type="protein sequence ID" value="GAG44113.1"/>
    <property type="molecule type" value="Genomic_DNA"/>
</dbReference>
<accession>X0Y5Z9</accession>
<dbReference type="PANTHER" id="PTHR42210">
    <property type="entry name" value="DNA POLYMERASE II LARGE SUBUNIT"/>
    <property type="match status" value="1"/>
</dbReference>
<gene>
    <name evidence="2" type="ORF">S01H1_81645</name>
</gene>
<dbReference type="InterPro" id="IPR056171">
    <property type="entry name" value="PolC_DP2_central_dom"/>
</dbReference>
<sequence>KTEKERFQVGKRALELLGVEHEIATENVVLNKVNTQSLLVNLGFDKDFKGEVGFDFVFGKIGEEKRSVLEIVNELSKFKIKDKAGSWIGSRMGRPEKAKLRKLTGSPNVLFPIGTEGGRLRSVNAAVEVGSVKSSFPFYYCKDCKRESIYRTCEVCSKKTVKKFYCRMCDKEVEEKCELHDSVQNYKNGKD</sequence>
<dbReference type="AlphaFoldDB" id="X0Y5Z9"/>
<dbReference type="PANTHER" id="PTHR42210:SF1">
    <property type="entry name" value="DNA POLYMERASE II LARGE SUBUNIT"/>
    <property type="match status" value="1"/>
</dbReference>
<evidence type="ECO:0000259" key="1">
    <source>
        <dbReference type="Pfam" id="PF24844"/>
    </source>
</evidence>
<proteinExistence type="predicted"/>
<protein>
    <recommendedName>
        <fullName evidence="1">DNA polymerase II large subunit DP2 central domain-containing protein</fullName>
    </recommendedName>
</protein>
<feature type="non-terminal residue" evidence="2">
    <location>
        <position position="1"/>
    </location>
</feature>
<evidence type="ECO:0000313" key="2">
    <source>
        <dbReference type="EMBL" id="GAG44113.1"/>
    </source>
</evidence>